<feature type="compositionally biased region" description="Basic and acidic residues" evidence="1">
    <location>
        <begin position="1"/>
        <end position="20"/>
    </location>
</feature>
<dbReference type="AlphaFoldDB" id="A0A0B6YK16"/>
<feature type="region of interest" description="Disordered" evidence="1">
    <location>
        <begin position="45"/>
        <end position="73"/>
    </location>
</feature>
<proteinExistence type="predicted"/>
<evidence type="ECO:0000313" key="2">
    <source>
        <dbReference type="EMBL" id="CEK56489.1"/>
    </source>
</evidence>
<gene>
    <name evidence="2" type="primary">ORF27767</name>
</gene>
<organism evidence="2">
    <name type="scientific">Arion vulgaris</name>
    <dbReference type="NCBI Taxonomy" id="1028688"/>
    <lineage>
        <taxon>Eukaryota</taxon>
        <taxon>Metazoa</taxon>
        <taxon>Spiralia</taxon>
        <taxon>Lophotrochozoa</taxon>
        <taxon>Mollusca</taxon>
        <taxon>Gastropoda</taxon>
        <taxon>Heterobranchia</taxon>
        <taxon>Euthyneura</taxon>
        <taxon>Panpulmonata</taxon>
        <taxon>Eupulmonata</taxon>
        <taxon>Stylommatophora</taxon>
        <taxon>Helicina</taxon>
        <taxon>Arionoidea</taxon>
        <taxon>Arionidae</taxon>
        <taxon>Arion</taxon>
    </lineage>
</organism>
<name>A0A0B6YK16_9EUPU</name>
<evidence type="ECO:0000256" key="1">
    <source>
        <dbReference type="SAM" id="MobiDB-lite"/>
    </source>
</evidence>
<reference evidence="2" key="1">
    <citation type="submission" date="2014-12" db="EMBL/GenBank/DDBJ databases">
        <title>Insight into the proteome of Arion vulgaris.</title>
        <authorList>
            <person name="Aradska J."/>
            <person name="Bulat T."/>
            <person name="Smidak R."/>
            <person name="Sarate P."/>
            <person name="Gangsoo J."/>
            <person name="Sialana F."/>
            <person name="Bilban M."/>
            <person name="Lubec G."/>
        </authorList>
    </citation>
    <scope>NUCLEOTIDE SEQUENCE</scope>
    <source>
        <tissue evidence="2">Skin</tissue>
    </source>
</reference>
<feature type="non-terminal residue" evidence="2">
    <location>
        <position position="1"/>
    </location>
</feature>
<protein>
    <submittedName>
        <fullName evidence="2">Uncharacterized protein</fullName>
    </submittedName>
</protein>
<feature type="region of interest" description="Disordered" evidence="1">
    <location>
        <begin position="1"/>
        <end position="32"/>
    </location>
</feature>
<sequence length="73" mass="7726">TSFVEHESGIDGAEFPKDSGDNDGGDGQFEGSGLIQAMQKIFEFPDEVDSTGSDMSEYGWSDGSNDELGSPSK</sequence>
<feature type="non-terminal residue" evidence="2">
    <location>
        <position position="73"/>
    </location>
</feature>
<dbReference type="EMBL" id="HACG01009624">
    <property type="protein sequence ID" value="CEK56489.1"/>
    <property type="molecule type" value="Transcribed_RNA"/>
</dbReference>
<accession>A0A0B6YK16</accession>